<keyword evidence="5" id="KW-0698">rRNA processing</keyword>
<evidence type="ECO:0000256" key="3">
    <source>
        <dbReference type="ARBA" id="ARBA00022485"/>
    </source>
</evidence>
<dbReference type="InterPro" id="IPR058240">
    <property type="entry name" value="rSAM_sf"/>
</dbReference>
<keyword evidence="8" id="KW-0949">S-adenosyl-L-methionine</keyword>
<evidence type="ECO:0000256" key="2">
    <source>
        <dbReference type="ARBA" id="ARBA00004496"/>
    </source>
</evidence>
<dbReference type="GO" id="GO:0030488">
    <property type="term" value="P:tRNA methylation"/>
    <property type="evidence" value="ECO:0007669"/>
    <property type="project" value="InterPro"/>
</dbReference>
<feature type="compositionally biased region" description="Basic and acidic residues" evidence="13">
    <location>
        <begin position="110"/>
        <end position="124"/>
    </location>
</feature>
<dbReference type="SUPFAM" id="SSF102114">
    <property type="entry name" value="Radical SAM enzymes"/>
    <property type="match status" value="1"/>
</dbReference>
<dbReference type="SFLD" id="SFLDF00275">
    <property type="entry name" value="adenosine_C2_methyltransferase"/>
    <property type="match status" value="1"/>
</dbReference>
<dbReference type="InterPro" id="IPR007197">
    <property type="entry name" value="rSAM"/>
</dbReference>
<gene>
    <name evidence="15" type="ORF">Rsub_01205</name>
</gene>
<dbReference type="FunCoup" id="A0A2V0NPL8">
    <property type="interactions" value="390"/>
</dbReference>
<evidence type="ECO:0000256" key="4">
    <source>
        <dbReference type="ARBA" id="ARBA00022490"/>
    </source>
</evidence>
<name>A0A2V0NPL8_9CHLO</name>
<keyword evidence="10" id="KW-0408">Iron</keyword>
<dbReference type="InterPro" id="IPR013785">
    <property type="entry name" value="Aldolase_TIM"/>
</dbReference>
<comment type="cofactor">
    <cofactor evidence="1">
        <name>[4Fe-4S] cluster</name>
        <dbReference type="ChEBI" id="CHEBI:49883"/>
    </cofactor>
</comment>
<evidence type="ECO:0000256" key="6">
    <source>
        <dbReference type="ARBA" id="ARBA00022603"/>
    </source>
</evidence>
<dbReference type="GO" id="GO:0051539">
    <property type="term" value="F:4 iron, 4 sulfur cluster binding"/>
    <property type="evidence" value="ECO:0007669"/>
    <property type="project" value="UniProtKB-KW"/>
</dbReference>
<dbReference type="SFLD" id="SFLDS00029">
    <property type="entry name" value="Radical_SAM"/>
    <property type="match status" value="1"/>
</dbReference>
<keyword evidence="16" id="KW-1185">Reference proteome</keyword>
<dbReference type="HAMAP" id="MF_01849">
    <property type="entry name" value="RNA_methyltr_RlmN"/>
    <property type="match status" value="1"/>
</dbReference>
<feature type="region of interest" description="Disordered" evidence="13">
    <location>
        <begin position="1"/>
        <end position="141"/>
    </location>
</feature>
<dbReference type="InterPro" id="IPR004383">
    <property type="entry name" value="rRNA_lsu_MTrfase_RlmN/Cfr"/>
</dbReference>
<keyword evidence="3" id="KW-0004">4Fe-4S</keyword>
<evidence type="ECO:0000313" key="16">
    <source>
        <dbReference type="Proteomes" id="UP000247498"/>
    </source>
</evidence>
<keyword evidence="4" id="KW-0963">Cytoplasm</keyword>
<feature type="compositionally biased region" description="Low complexity" evidence="13">
    <location>
        <begin position="1"/>
        <end position="17"/>
    </location>
</feature>
<dbReference type="InParanoid" id="A0A2V0NPL8"/>
<accession>A0A2V0NPL8</accession>
<evidence type="ECO:0000313" key="15">
    <source>
        <dbReference type="EMBL" id="GBF88492.1"/>
    </source>
</evidence>
<dbReference type="EMBL" id="BDRX01000005">
    <property type="protein sequence ID" value="GBF88492.1"/>
    <property type="molecule type" value="Genomic_DNA"/>
</dbReference>
<dbReference type="InterPro" id="IPR027492">
    <property type="entry name" value="RNA_MTrfase_RlmN"/>
</dbReference>
<evidence type="ECO:0000256" key="10">
    <source>
        <dbReference type="ARBA" id="ARBA00023004"/>
    </source>
</evidence>
<feature type="compositionally biased region" description="Low complexity" evidence="13">
    <location>
        <begin position="31"/>
        <end position="47"/>
    </location>
</feature>
<dbReference type="Pfam" id="PF04055">
    <property type="entry name" value="Radical_SAM"/>
    <property type="match status" value="1"/>
</dbReference>
<evidence type="ECO:0000256" key="12">
    <source>
        <dbReference type="ARBA" id="ARBA00023157"/>
    </source>
</evidence>
<evidence type="ECO:0000256" key="7">
    <source>
        <dbReference type="ARBA" id="ARBA00022679"/>
    </source>
</evidence>
<dbReference type="Gene3D" id="3.20.20.70">
    <property type="entry name" value="Aldolase class I"/>
    <property type="match status" value="1"/>
</dbReference>
<evidence type="ECO:0000256" key="13">
    <source>
        <dbReference type="SAM" id="MobiDB-lite"/>
    </source>
</evidence>
<comment type="subcellular location">
    <subcellularLocation>
        <location evidence="2">Cytoplasm</location>
    </subcellularLocation>
</comment>
<evidence type="ECO:0000256" key="9">
    <source>
        <dbReference type="ARBA" id="ARBA00022723"/>
    </source>
</evidence>
<dbReference type="Gene3D" id="1.10.150.530">
    <property type="match status" value="1"/>
</dbReference>
<dbReference type="CDD" id="cd01335">
    <property type="entry name" value="Radical_SAM"/>
    <property type="match status" value="1"/>
</dbReference>
<dbReference type="GO" id="GO:0070475">
    <property type="term" value="P:rRNA base methylation"/>
    <property type="evidence" value="ECO:0007669"/>
    <property type="project" value="InterPro"/>
</dbReference>
<keyword evidence="6" id="KW-0489">Methyltransferase</keyword>
<dbReference type="AlphaFoldDB" id="A0A2V0NPL8"/>
<protein>
    <recommendedName>
        <fullName evidence="14">Radical SAM core domain-containing protein</fullName>
    </recommendedName>
</protein>
<comment type="caution">
    <text evidence="15">The sequence shown here is derived from an EMBL/GenBank/DDBJ whole genome shotgun (WGS) entry which is preliminary data.</text>
</comment>
<dbReference type="OrthoDB" id="496065at2759"/>
<evidence type="ECO:0000256" key="8">
    <source>
        <dbReference type="ARBA" id="ARBA00022691"/>
    </source>
</evidence>
<keyword evidence="9" id="KW-0479">Metal-binding</keyword>
<keyword evidence="11" id="KW-0411">Iron-sulfur</keyword>
<organism evidence="15 16">
    <name type="scientific">Raphidocelis subcapitata</name>
    <dbReference type="NCBI Taxonomy" id="307507"/>
    <lineage>
        <taxon>Eukaryota</taxon>
        <taxon>Viridiplantae</taxon>
        <taxon>Chlorophyta</taxon>
        <taxon>core chlorophytes</taxon>
        <taxon>Chlorophyceae</taxon>
        <taxon>CS clade</taxon>
        <taxon>Sphaeropleales</taxon>
        <taxon>Selenastraceae</taxon>
        <taxon>Raphidocelis</taxon>
    </lineage>
</organism>
<evidence type="ECO:0000259" key="14">
    <source>
        <dbReference type="PROSITE" id="PS51918"/>
    </source>
</evidence>
<dbReference type="NCBIfam" id="TIGR00048">
    <property type="entry name" value="rRNA_mod_RlmN"/>
    <property type="match status" value="1"/>
</dbReference>
<dbReference type="SMART" id="SM00729">
    <property type="entry name" value="Elp3"/>
    <property type="match status" value="1"/>
</dbReference>
<evidence type="ECO:0000256" key="1">
    <source>
        <dbReference type="ARBA" id="ARBA00001966"/>
    </source>
</evidence>
<keyword evidence="7" id="KW-0808">Transferase</keyword>
<proteinExistence type="inferred from homology"/>
<dbReference type="SFLD" id="SFLDG01062">
    <property type="entry name" value="methyltransferase_(Class_A)"/>
    <property type="match status" value="1"/>
</dbReference>
<dbReference type="InterPro" id="IPR006638">
    <property type="entry name" value="Elp3/MiaA/NifB-like_rSAM"/>
</dbReference>
<dbReference type="GO" id="GO:0005737">
    <property type="term" value="C:cytoplasm"/>
    <property type="evidence" value="ECO:0007669"/>
    <property type="project" value="UniProtKB-SubCell"/>
</dbReference>
<evidence type="ECO:0000256" key="5">
    <source>
        <dbReference type="ARBA" id="ARBA00022552"/>
    </source>
</evidence>
<sequence>MLGLRGSVVAAAAPARGRGAGAGGGRGGGAAAPARGRASSSSSSSANGRREVPMRPNGDGAGSRSRQADGGGAAVAARAPQGPRPGGDRPRQAGQPGQQGEQQQQRGGAARRDEERDYSDRSDDGAAGGVPTATFVPRDPRVVDGPWSRLDASLVTAAQADARLAAEGTAPLKGPEQGAVLLGQSAEALRQLAASLGHKPYRGQQVWDELLRGARNPQLRGARSVEEMSLVPQALRDQLSALGVRTGRSVVHHSVTSPCGTTKLLLQLEEGRLIEAVGIPTADKDGPGRLTVCVSSQVGCPMRCTFCATGRGGWARNLRPYEILDQVLAVQEAYGRRVTNVVFMGMGEPLLNLPAVAAAYHLLRDCLDLSGRAITISTVGVPNAIRKLAAMRLPVTLAVSIHAPNQQLRERLIPSAKVYSVGALMQDCAAYFKMTKRRVSFEYTLLAGVNDKPEHARELAALLRSYDLASHVNLIPWNPVDESEYTRPSNTAVAAFRKELEAANITTSLRVTRGLEAAAACGQLRNSFQKQALPEPQPLR</sequence>
<dbReference type="PANTHER" id="PTHR30544">
    <property type="entry name" value="23S RRNA METHYLTRANSFERASE"/>
    <property type="match status" value="1"/>
</dbReference>
<feature type="domain" description="Radical SAM core" evidence="14">
    <location>
        <begin position="286"/>
        <end position="516"/>
    </location>
</feature>
<dbReference type="FunFam" id="3.20.20.70:FF:000014">
    <property type="entry name" value="Probable dual-specificity RNA methyltransferase RlmN"/>
    <property type="match status" value="1"/>
</dbReference>
<dbReference type="Proteomes" id="UP000247498">
    <property type="component" value="Unassembled WGS sequence"/>
</dbReference>
<dbReference type="STRING" id="307507.A0A2V0NPL8"/>
<keyword evidence="12" id="KW-1015">Disulfide bond</keyword>
<dbReference type="InterPro" id="IPR040072">
    <property type="entry name" value="Methyltransferase_A"/>
</dbReference>
<feature type="compositionally biased region" description="Low complexity" evidence="13">
    <location>
        <begin position="92"/>
        <end position="108"/>
    </location>
</feature>
<reference evidence="15 16" key="1">
    <citation type="journal article" date="2018" name="Sci. Rep.">
        <title>Raphidocelis subcapitata (=Pseudokirchneriella subcapitata) provides an insight into genome evolution and environmental adaptations in the Sphaeropleales.</title>
        <authorList>
            <person name="Suzuki S."/>
            <person name="Yamaguchi H."/>
            <person name="Nakajima N."/>
            <person name="Kawachi M."/>
        </authorList>
    </citation>
    <scope>NUCLEOTIDE SEQUENCE [LARGE SCALE GENOMIC DNA]</scope>
    <source>
        <strain evidence="15 16">NIES-35</strain>
    </source>
</reference>
<evidence type="ECO:0000256" key="11">
    <source>
        <dbReference type="ARBA" id="ARBA00023014"/>
    </source>
</evidence>
<dbReference type="GO" id="GO:0008173">
    <property type="term" value="F:RNA methyltransferase activity"/>
    <property type="evidence" value="ECO:0007669"/>
    <property type="project" value="InterPro"/>
</dbReference>
<dbReference type="PROSITE" id="PS51918">
    <property type="entry name" value="RADICAL_SAM"/>
    <property type="match status" value="1"/>
</dbReference>
<dbReference type="GO" id="GO:0046872">
    <property type="term" value="F:metal ion binding"/>
    <property type="evidence" value="ECO:0007669"/>
    <property type="project" value="UniProtKB-KW"/>
</dbReference>
<feature type="compositionally biased region" description="Gly residues" evidence="13">
    <location>
        <begin position="18"/>
        <end position="30"/>
    </location>
</feature>
<dbReference type="PANTHER" id="PTHR30544:SF5">
    <property type="entry name" value="RADICAL SAM CORE DOMAIN-CONTAINING PROTEIN"/>
    <property type="match status" value="1"/>
</dbReference>